<protein>
    <submittedName>
        <fullName evidence="1">Signal transduction histidine kinase/CheY-like chemotaxis protein</fullName>
    </submittedName>
</protein>
<reference evidence="1" key="1">
    <citation type="submission" date="2023-07" db="EMBL/GenBank/DDBJ databases">
        <title>Sorghum-associated microbial communities from plants grown in Nebraska, USA.</title>
        <authorList>
            <person name="Schachtman D."/>
        </authorList>
    </citation>
    <scope>NUCLEOTIDE SEQUENCE</scope>
    <source>
        <strain evidence="1">BE56</strain>
    </source>
</reference>
<organism evidence="1 2">
    <name type="scientific">Pseudomonas hunanensis</name>
    <dbReference type="NCBI Taxonomy" id="1247546"/>
    <lineage>
        <taxon>Bacteria</taxon>
        <taxon>Pseudomonadati</taxon>
        <taxon>Pseudomonadota</taxon>
        <taxon>Gammaproteobacteria</taxon>
        <taxon>Pseudomonadales</taxon>
        <taxon>Pseudomonadaceae</taxon>
        <taxon>Pseudomonas</taxon>
    </lineage>
</organism>
<dbReference type="EMBL" id="JAVDTH010000009">
    <property type="protein sequence ID" value="MDR6712450.1"/>
    <property type="molecule type" value="Genomic_DNA"/>
</dbReference>
<evidence type="ECO:0000313" key="1">
    <source>
        <dbReference type="EMBL" id="MDR6712450.1"/>
    </source>
</evidence>
<keyword evidence="2" id="KW-1185">Reference proteome</keyword>
<name>A0ACC6K1X1_9PSED</name>
<proteinExistence type="predicted"/>
<accession>A0ACC6K1X1</accession>
<gene>
    <name evidence="1" type="ORF">J2W83_002051</name>
</gene>
<sequence length="685" mass="75595">MSTPETHELRQQLTALQRRNEQLEAQLAGSQLADAELYRFVFDNMDLGCCIIELFDGPHGPLSDYRHVLTNAACFTQAGIDPLGCSARNLLTTEADHWISHYREVLLSGERIEFEQELRTTDRILALTSFRIEPAEKRLVVAMFKDITAQRRAESALLRLNQQLEQRSTTALAEGRLFAELIDHTIANVHVIDSNFRWLAINRQARVEFENLYGHRVKVGDFMPAAMSHHPLDSAFILPLWRRALSGETFTEAGPFGLNPPRYFELRFHPLRDQNGTVQGAYLFAYDISERVADQKRLREAEQALRQAQKMEAVGQLSGGIAHDFNNLLGGILGAHELIEQRLAQGRYEGLSRLLDTANGSAHRASALVHRLLAFSRKQTLQPQPTQVGILVDGMEQLILRSIGPTIELRCEFAAGIWPTFIDPPQLESALLNLCINARDALPMGGTITIRGKNVVFDTAQASALDLPPGEYMCLAVSDNGHGMSADVAQRAIDPFFTTKQLGKGTGLGLSMVYGFVRQSGGQLHIDSQPDQGTCVRLYLPRHLLAIAPRPSPIGTQASPVAHRAQRLIMLVEDQPTMQIVLREVLEELGHRVHAFDSGAAAVAALSEGVRPDLLISDIGLPGGLNGYQVAKTCLQLNPQALILYITGYDPTSLQTAGATGDAQFLVKPFELAVLVERVDQLLQA</sequence>
<dbReference type="Proteomes" id="UP001259587">
    <property type="component" value="Unassembled WGS sequence"/>
</dbReference>
<evidence type="ECO:0000313" key="2">
    <source>
        <dbReference type="Proteomes" id="UP001259587"/>
    </source>
</evidence>
<comment type="caution">
    <text evidence="1">The sequence shown here is derived from an EMBL/GenBank/DDBJ whole genome shotgun (WGS) entry which is preliminary data.</text>
</comment>